<organism evidence="1 2">
    <name type="scientific">Caenorhabditis tropicalis</name>
    <dbReference type="NCBI Taxonomy" id="1561998"/>
    <lineage>
        <taxon>Eukaryota</taxon>
        <taxon>Metazoa</taxon>
        <taxon>Ecdysozoa</taxon>
        <taxon>Nematoda</taxon>
        <taxon>Chromadorea</taxon>
        <taxon>Rhabditida</taxon>
        <taxon>Rhabditina</taxon>
        <taxon>Rhabditomorpha</taxon>
        <taxon>Rhabditoidea</taxon>
        <taxon>Rhabditidae</taxon>
        <taxon>Peloderinae</taxon>
        <taxon>Caenorhabditis</taxon>
    </lineage>
</organism>
<dbReference type="WBParaSite" id="Csp11.Scaffold626.g6475.t1">
    <property type="protein sequence ID" value="Csp11.Scaffold626.g6475.t1"/>
    <property type="gene ID" value="Csp11.Scaffold626.g6475"/>
</dbReference>
<name>A0A1I7TJ94_9PELO</name>
<proteinExistence type="predicted"/>
<evidence type="ECO:0000313" key="2">
    <source>
        <dbReference type="WBParaSite" id="Csp11.Scaffold626.g6475.t1"/>
    </source>
</evidence>
<accession>A0A1I7TJ94</accession>
<dbReference type="AlphaFoldDB" id="A0A1I7TJ94"/>
<keyword evidence="1" id="KW-1185">Reference proteome</keyword>
<reference evidence="2" key="1">
    <citation type="submission" date="2016-11" db="UniProtKB">
        <authorList>
            <consortium name="WormBaseParasite"/>
        </authorList>
    </citation>
    <scope>IDENTIFICATION</scope>
</reference>
<protein>
    <submittedName>
        <fullName evidence="2">Uncharacterized protein</fullName>
    </submittedName>
</protein>
<dbReference type="Proteomes" id="UP000095282">
    <property type="component" value="Unplaced"/>
</dbReference>
<sequence length="69" mass="7821">MFLKGNIKITIQKRPLLPVIRWTKWKLVTKLLSLFTIAAHSDCFSPVFLVSRVGPEFSVPKFSSSKSSI</sequence>
<evidence type="ECO:0000313" key="1">
    <source>
        <dbReference type="Proteomes" id="UP000095282"/>
    </source>
</evidence>